<evidence type="ECO:0000259" key="2">
    <source>
        <dbReference type="Pfam" id="PF17289"/>
    </source>
</evidence>
<gene>
    <name evidence="3" type="ORF">DFH45_000583</name>
</gene>
<protein>
    <submittedName>
        <fullName evidence="3">Phage terminase large subunit-like protein</fullName>
    </submittedName>
</protein>
<feature type="domain" description="Terminase large subunit gp17-like C-terminal" evidence="2">
    <location>
        <begin position="405"/>
        <end position="552"/>
    </location>
</feature>
<dbReference type="AlphaFoldDB" id="A0A9Q5CUM5"/>
<keyword evidence="1" id="KW-1188">Viral release from host cell</keyword>
<proteinExistence type="predicted"/>
<dbReference type="Proteomes" id="UP000821656">
    <property type="component" value="Unassembled WGS sequence"/>
</dbReference>
<organism evidence="3 4">
    <name type="scientific">Clostridium beijerinckii</name>
    <name type="common">Clostridium MP</name>
    <dbReference type="NCBI Taxonomy" id="1520"/>
    <lineage>
        <taxon>Bacteria</taxon>
        <taxon>Bacillati</taxon>
        <taxon>Bacillota</taxon>
        <taxon>Clostridia</taxon>
        <taxon>Eubacteriales</taxon>
        <taxon>Clostridiaceae</taxon>
        <taxon>Clostridium</taxon>
    </lineage>
</organism>
<evidence type="ECO:0000313" key="3">
    <source>
        <dbReference type="EMBL" id="NRV07620.1"/>
    </source>
</evidence>
<dbReference type="Gene3D" id="3.30.420.240">
    <property type="match status" value="1"/>
</dbReference>
<accession>A0A9Q5CUM5</accession>
<sequence>MKIYYDDIEFEDEEVFELFVLRRYLTKHYGYDQAIEFINTIDIKTLAKSLGKQDIGFFCEYFLRSIFVPSDDNEAKKLSPDHYELWELANRIFIKDEIDKANIVCPRCFAKTTIFDLAVIVWCVCYEESIFTILINKDKDGATKFLEEIKKVFLGSEKIIENFGYLIDRKKFTVNQAEIQFTNGCDLQSVGSNTSIRGRKYNGKRPTLVIGDDAQDDKDILTEEARNKKYDLWCKQVEEVGNTATYRMVNGVRTKVNKATKIISIGTILHLNCLISRLSRNNSYYTILKRAIILEEGQTVDDIFETPLWLDCKKLYFNPKDPNPIESAKQFYLEHKEEMHFPVLWEDSWDCFDDLAVKFWENRQTFMSEKMNDGTSIGEKWFKSITEHNKEYIDSFRFTKTMMCIDTASTVGKRSDYTCIVVGSETDNEFVCIKDIVMKKFLFKDYCKEVIKVLERNEDVRTIYIEKQTYSGSDVTEIKSLIYKNPKLKGRRFEFINENQRRNKDEKISTIIDGVNNGKIIFNSECDDSQEAIQQMREFQGCDYSAHDDFPDVVAELCTRIKELKTRSILRVGSINDLYKRR</sequence>
<dbReference type="InterPro" id="IPR027417">
    <property type="entry name" value="P-loop_NTPase"/>
</dbReference>
<comment type="caution">
    <text evidence="3">The sequence shown here is derived from an EMBL/GenBank/DDBJ whole genome shotgun (WGS) entry which is preliminary data.</text>
</comment>
<dbReference type="EMBL" id="JABSXK010000001">
    <property type="protein sequence ID" value="NRV07620.1"/>
    <property type="molecule type" value="Genomic_DNA"/>
</dbReference>
<dbReference type="InterPro" id="IPR035421">
    <property type="entry name" value="Terminase_6C"/>
</dbReference>
<dbReference type="RefSeq" id="WP_077305507.1">
    <property type="nucleotide sequence ID" value="NZ_CP016090.1"/>
</dbReference>
<name>A0A9Q5CUM5_CLOBE</name>
<reference evidence="3" key="1">
    <citation type="submission" date="2020-05" db="EMBL/GenBank/DDBJ databases">
        <title>Genomic insights into acetone-butanol-ethanol (ABE) fermentation by sequencing solventogenic clostridia strains.</title>
        <authorList>
            <person name="Brown S."/>
        </authorList>
    </citation>
    <scope>NUCLEOTIDE SEQUENCE</scope>
    <source>
        <strain evidence="3">DJ126</strain>
    </source>
</reference>
<dbReference type="Pfam" id="PF17289">
    <property type="entry name" value="Terminase_6C"/>
    <property type="match status" value="1"/>
</dbReference>
<evidence type="ECO:0000313" key="4">
    <source>
        <dbReference type="Proteomes" id="UP000821656"/>
    </source>
</evidence>
<evidence type="ECO:0000256" key="1">
    <source>
        <dbReference type="ARBA" id="ARBA00022612"/>
    </source>
</evidence>
<dbReference type="Gene3D" id="3.40.50.300">
    <property type="entry name" value="P-loop containing nucleotide triphosphate hydrolases"/>
    <property type="match status" value="1"/>
</dbReference>